<organism evidence="2 3">
    <name type="scientific">candidate division WOR-1 bacterium RIFCSPLOWO2_02_FULL_46_20</name>
    <dbReference type="NCBI Taxonomy" id="1802567"/>
    <lineage>
        <taxon>Bacteria</taxon>
        <taxon>Bacillati</taxon>
        <taxon>Saganbacteria</taxon>
    </lineage>
</organism>
<protein>
    <submittedName>
        <fullName evidence="2">Uncharacterized protein</fullName>
    </submittedName>
</protein>
<dbReference type="Proteomes" id="UP000176938">
    <property type="component" value="Unassembled WGS sequence"/>
</dbReference>
<gene>
    <name evidence="2" type="ORF">A3H38_01280</name>
</gene>
<proteinExistence type="predicted"/>
<sequence length="1344" mass="150125">MTINPLQPYAPNNIPSTPPSNEVLVSQVETRDATSGTTPIINGSPLLSAPVCEDLPTQKLPDFVESQNRQNGEGERLVNEARRTIDDLAEFSTDYPIARNDTVFFTSQRGEGAIIQWLAASNLGQTQPENRLGGAIDDLGPPDPDLNVEESQEGIGRRAFWYPLIAMILSSDLAAYSSELQSLTTDDSWASETDPRERELQALAQIETQFLAGHDEFSLLLGENLLRQAQLIRSLALSSNDTELLAESRRLLGLARGYISRIATTDTISRDSDSAYIPRQTRGNDAELARHFARANLLMANVIMLEAQGEATLLTLREAETYLCDTAALEGFEALEARRLLADNLIQQGYLSRDQNEPYLLYFEEAITQLNYVIEWENAYQNSEELGASPRWLLSIATSARIARVNLLMSLAGEINLEADLTTEPTLQEQRTILEEAENDLGRALEITYPPGSENYLITYQERLGLRLALLESRVRQAFISRTLDGDNQPFNLVELTGIIESPDTSPQTLALANLWMAKLLLINAGDALTVTASQETLASALTYLQSALDSEELHGSLLSSAYQVQGEIFLAQAEAQMRRLNYTLTSITNLETIAFDILDQEPAGSPIIMRAINALIEAYGSYEPYQQRIIHLCNTILGESAATSVSWAIPFSISTVNFPERFLAELYLKLAEVVSWGGEANLTEAQAILSRIPSNYQTIIENDSHLIIQGQLLAAELSMRLAHLQEETIEAPIFADDDFRQTVFEIGNLDLIKRFILDQIEYYLYQENYTHILEVVDNTLNQTIYNGTTLETLFNTRGLSESYASFSRDLRQTRVDAYTWDEQFDNAINETALLLEELATDDSPEVALARARLQLNLGNIYLYEWDGQDYRLAEENFDRVLTLGYGTNGEAIPPDELPMETRRLMAQAHIQLGNISLWEINDRDQSLAEISFNGALGLLNGDYATLSGNTRLILAQAHFGLGEFYRYVNGEIDFDLSQQHYTDVLTILRDLPAPSLASNILLIRAYLGLAKLNSLPDGNLGQAAYYIIQARERLDSIDDEDRPAGLGADINRTYGELGRSNGINWNTTTEAFTIVLPGNDDHPGNITETEYRVQSQLNIPLNFISDYINLLISARLALNEAGGYVLSPYLGLEGAYQNEDWALSLGMLGRLFSYGTAQEMHIYLPQDLLTRASFRLDGRFIAEGELNIGEYGVGEMNSWRTSLTHPFSWTDSLWLRELQAGVEYSSYPYFWNEFHRTDFWRAGLRYGLDVSNLVEIPLHLQLSTMAFRYNSEVETYDSVTDTTYTEEVWRWGSEANLGAQISLPHTQFSLNGGLQCSADNCNYTLTGGLGFNFGPGGGSENEE</sequence>
<evidence type="ECO:0000256" key="1">
    <source>
        <dbReference type="SAM" id="MobiDB-lite"/>
    </source>
</evidence>
<name>A0A1F4R607_UNCSA</name>
<feature type="region of interest" description="Disordered" evidence="1">
    <location>
        <begin position="1"/>
        <end position="20"/>
    </location>
</feature>
<reference evidence="2 3" key="1">
    <citation type="journal article" date="2016" name="Nat. Commun.">
        <title>Thousands of microbial genomes shed light on interconnected biogeochemical processes in an aquifer system.</title>
        <authorList>
            <person name="Anantharaman K."/>
            <person name="Brown C.T."/>
            <person name="Hug L.A."/>
            <person name="Sharon I."/>
            <person name="Castelle C.J."/>
            <person name="Probst A.J."/>
            <person name="Thomas B.C."/>
            <person name="Singh A."/>
            <person name="Wilkins M.J."/>
            <person name="Karaoz U."/>
            <person name="Brodie E.L."/>
            <person name="Williams K.H."/>
            <person name="Hubbard S.S."/>
            <person name="Banfield J.F."/>
        </authorList>
    </citation>
    <scope>NUCLEOTIDE SEQUENCE [LARGE SCALE GENOMIC DNA]</scope>
</reference>
<accession>A0A1F4R607</accession>
<evidence type="ECO:0000313" key="2">
    <source>
        <dbReference type="EMBL" id="OGC03617.1"/>
    </source>
</evidence>
<comment type="caution">
    <text evidence="2">The sequence shown here is derived from an EMBL/GenBank/DDBJ whole genome shotgun (WGS) entry which is preliminary data.</text>
</comment>
<dbReference type="EMBL" id="METP01000056">
    <property type="protein sequence ID" value="OGC03617.1"/>
    <property type="molecule type" value="Genomic_DNA"/>
</dbReference>
<evidence type="ECO:0000313" key="3">
    <source>
        <dbReference type="Proteomes" id="UP000176938"/>
    </source>
</evidence>